<reference evidence="1 2" key="1">
    <citation type="submission" date="2021-12" db="EMBL/GenBank/DDBJ databases">
        <title>Identification and characterization of A. suis stains in western Canada.</title>
        <authorList>
            <person name="Kulathunga D.G.R.S."/>
            <person name="De Oliveira Costa M."/>
        </authorList>
    </citation>
    <scope>NUCLEOTIDE SEQUENCE [LARGE SCALE GENOMIC DNA]</scope>
    <source>
        <strain evidence="1 2">18_292</strain>
    </source>
</reference>
<proteinExistence type="predicted"/>
<sequence length="170" mass="19550">MPSLFHSAANSIKMHNIIKIIISYSFILGLIGCTALENHSPQADFQRFHHWDEVYGNDYIQATVFAMYGLETATNKYARIETMQNYLEEVDTIQASLNYLDIQNDEILPIKNIGLRALQLSQETFRDMIKLESQPNEALAQSVQDKGRIITQLGNEISHEKLKLMKKYQL</sequence>
<protein>
    <submittedName>
        <fullName evidence="1">DNA repair protein</fullName>
    </submittedName>
</protein>
<comment type="caution">
    <text evidence="1">The sequence shown here is derived from an EMBL/GenBank/DDBJ whole genome shotgun (WGS) entry which is preliminary data.</text>
</comment>
<gene>
    <name evidence="1" type="ORF">LZL92_04300</name>
</gene>
<keyword evidence="2" id="KW-1185">Reference proteome</keyword>
<evidence type="ECO:0000313" key="2">
    <source>
        <dbReference type="Proteomes" id="UP001206331"/>
    </source>
</evidence>
<evidence type="ECO:0000313" key="1">
    <source>
        <dbReference type="EMBL" id="MCQ9629501.1"/>
    </source>
</evidence>
<accession>A0ABT1WW32</accession>
<organism evidence="1 2">
    <name type="scientific">Actinobacillus suis</name>
    <dbReference type="NCBI Taxonomy" id="716"/>
    <lineage>
        <taxon>Bacteria</taxon>
        <taxon>Pseudomonadati</taxon>
        <taxon>Pseudomonadota</taxon>
        <taxon>Gammaproteobacteria</taxon>
        <taxon>Pasteurellales</taxon>
        <taxon>Pasteurellaceae</taxon>
        <taxon>Actinobacillus</taxon>
    </lineage>
</organism>
<dbReference type="EMBL" id="JAJUPA010000003">
    <property type="protein sequence ID" value="MCQ9629501.1"/>
    <property type="molecule type" value="Genomic_DNA"/>
</dbReference>
<dbReference type="Proteomes" id="UP001206331">
    <property type="component" value="Unassembled WGS sequence"/>
</dbReference>
<name>A0ABT1WW32_ACTSU</name>